<proteinExistence type="predicted"/>
<dbReference type="InterPro" id="IPR000313">
    <property type="entry name" value="PWWP_dom"/>
</dbReference>
<organism evidence="2 3">
    <name type="scientific">Fraxinus pennsylvanica</name>
    <dbReference type="NCBI Taxonomy" id="56036"/>
    <lineage>
        <taxon>Eukaryota</taxon>
        <taxon>Viridiplantae</taxon>
        <taxon>Streptophyta</taxon>
        <taxon>Embryophyta</taxon>
        <taxon>Tracheophyta</taxon>
        <taxon>Spermatophyta</taxon>
        <taxon>Magnoliopsida</taxon>
        <taxon>eudicotyledons</taxon>
        <taxon>Gunneridae</taxon>
        <taxon>Pentapetalae</taxon>
        <taxon>asterids</taxon>
        <taxon>lamiids</taxon>
        <taxon>Lamiales</taxon>
        <taxon>Oleaceae</taxon>
        <taxon>Oleeae</taxon>
        <taxon>Fraxinus</taxon>
    </lineage>
</organism>
<dbReference type="SUPFAM" id="SSF63748">
    <property type="entry name" value="Tudor/PWWP/MBT"/>
    <property type="match status" value="1"/>
</dbReference>
<dbReference type="CDD" id="cd05162">
    <property type="entry name" value="PWWP"/>
    <property type="match status" value="1"/>
</dbReference>
<dbReference type="Pfam" id="PF00855">
    <property type="entry name" value="PWWP"/>
    <property type="match status" value="1"/>
</dbReference>
<sequence length="394" mass="43969">MGRSAHCNKKAIDASVGRLVWVRRQNGSWWPGRILSPDELPETILPVPRAGTPIQLLGREDTSLDWYNLETSKRVKSFRCGEHDSCIQKAKASTSNSSKKTAGRYARRDNAIIHALEIESACEAFDKDSSSSEDYSDSAEKPLASDVAIEELHHLGPSSGMIWLPLYYSISSKRRRKSRSRKPDGYVYKSDTILDSLFGKSGPITDVKVEKSSVHLMKPHETRGKADEVAVPQRLMPHRQSRSIVNPKYDLSNFYLGDCIDDCGLYDVTLKPNMSYQAQHVPNISLTSKLTYKSIVGHPLNVDVSEAGMVIEKRPRGRPRTKNVMPQQLVPPVKSRKSKKHRGLSRKTRKFASLTGLPEPEEIPVINMLANPVVACIPLRVVFSQLNAALNSSI</sequence>
<dbReference type="PANTHER" id="PTHR33697">
    <property type="entry name" value="T17B22.17 PROTEIN-RELATED"/>
    <property type="match status" value="1"/>
</dbReference>
<evidence type="ECO:0000259" key="1">
    <source>
        <dbReference type="PROSITE" id="PS50812"/>
    </source>
</evidence>
<accession>A0AAD1ZDQ6</accession>
<dbReference type="InterPro" id="IPR044679">
    <property type="entry name" value="PWWP2-like"/>
</dbReference>
<dbReference type="PANTHER" id="PTHR33697:SF1">
    <property type="entry name" value="TUDOR_PWWP_MBT SUPERFAMILY PROTEIN"/>
    <property type="match status" value="1"/>
</dbReference>
<evidence type="ECO:0000313" key="3">
    <source>
        <dbReference type="Proteomes" id="UP000834106"/>
    </source>
</evidence>
<dbReference type="Gene3D" id="2.30.30.140">
    <property type="match status" value="1"/>
</dbReference>
<dbReference type="PROSITE" id="PS50812">
    <property type="entry name" value="PWWP"/>
    <property type="match status" value="1"/>
</dbReference>
<evidence type="ECO:0000313" key="2">
    <source>
        <dbReference type="EMBL" id="CAI9766116.1"/>
    </source>
</evidence>
<dbReference type="EMBL" id="OU503043">
    <property type="protein sequence ID" value="CAI9766116.1"/>
    <property type="molecule type" value="Genomic_DNA"/>
</dbReference>
<name>A0AAD1ZDQ6_9LAMI</name>
<feature type="domain" description="PWWP" evidence="1">
    <location>
        <begin position="16"/>
        <end position="78"/>
    </location>
</feature>
<gene>
    <name evidence="2" type="ORF">FPE_LOCUS13546</name>
</gene>
<reference evidence="2" key="1">
    <citation type="submission" date="2023-05" db="EMBL/GenBank/DDBJ databases">
        <authorList>
            <person name="Huff M."/>
        </authorList>
    </citation>
    <scope>NUCLEOTIDE SEQUENCE</scope>
</reference>
<protein>
    <recommendedName>
        <fullName evidence="1">PWWP domain-containing protein</fullName>
    </recommendedName>
</protein>
<dbReference type="AlphaFoldDB" id="A0AAD1ZDQ6"/>
<keyword evidence="3" id="KW-1185">Reference proteome</keyword>
<dbReference type="Proteomes" id="UP000834106">
    <property type="component" value="Chromosome 8"/>
</dbReference>